<keyword evidence="5 7" id="KW-0472">Membrane</keyword>
<dbReference type="OrthoDB" id="4476201at2759"/>
<dbReference type="PANTHER" id="PTHR45649">
    <property type="entry name" value="AMINO-ACID PERMEASE BAT1"/>
    <property type="match status" value="1"/>
</dbReference>
<feature type="compositionally biased region" description="Low complexity" evidence="6">
    <location>
        <begin position="99"/>
        <end position="114"/>
    </location>
</feature>
<dbReference type="GO" id="GO:0015180">
    <property type="term" value="F:L-alanine transmembrane transporter activity"/>
    <property type="evidence" value="ECO:0007669"/>
    <property type="project" value="TreeGrafter"/>
</dbReference>
<dbReference type="EMBL" id="SPHZ02000006">
    <property type="protein sequence ID" value="KAF0912948.1"/>
    <property type="molecule type" value="Genomic_DNA"/>
</dbReference>
<evidence type="ECO:0000313" key="9">
    <source>
        <dbReference type="Proteomes" id="UP000479710"/>
    </source>
</evidence>
<evidence type="ECO:0000256" key="3">
    <source>
        <dbReference type="ARBA" id="ARBA00022692"/>
    </source>
</evidence>
<proteinExistence type="predicted"/>
<keyword evidence="9" id="KW-1185">Reference proteome</keyword>
<evidence type="ECO:0000256" key="2">
    <source>
        <dbReference type="ARBA" id="ARBA00022448"/>
    </source>
</evidence>
<dbReference type="GO" id="GO:0015185">
    <property type="term" value="F:gamma-aminobutyric acid transmembrane transporter activity"/>
    <property type="evidence" value="ECO:0007669"/>
    <property type="project" value="TreeGrafter"/>
</dbReference>
<organism evidence="8 9">
    <name type="scientific">Oryza meyeriana var. granulata</name>
    <dbReference type="NCBI Taxonomy" id="110450"/>
    <lineage>
        <taxon>Eukaryota</taxon>
        <taxon>Viridiplantae</taxon>
        <taxon>Streptophyta</taxon>
        <taxon>Embryophyta</taxon>
        <taxon>Tracheophyta</taxon>
        <taxon>Spermatophyta</taxon>
        <taxon>Magnoliopsida</taxon>
        <taxon>Liliopsida</taxon>
        <taxon>Poales</taxon>
        <taxon>Poaceae</taxon>
        <taxon>BOP clade</taxon>
        <taxon>Oryzoideae</taxon>
        <taxon>Oryzeae</taxon>
        <taxon>Oryzinae</taxon>
        <taxon>Oryza</taxon>
        <taxon>Oryza meyeriana</taxon>
    </lineage>
</organism>
<reference evidence="8 9" key="1">
    <citation type="submission" date="2019-11" db="EMBL/GenBank/DDBJ databases">
        <title>Whole genome sequence of Oryza granulata.</title>
        <authorList>
            <person name="Li W."/>
        </authorList>
    </citation>
    <scope>NUCLEOTIDE SEQUENCE [LARGE SCALE GENOMIC DNA]</scope>
    <source>
        <strain evidence="9">cv. Menghai</strain>
        <tissue evidence="8">Leaf</tissue>
    </source>
</reference>
<dbReference type="Proteomes" id="UP000479710">
    <property type="component" value="Unassembled WGS sequence"/>
</dbReference>
<feature type="region of interest" description="Disordered" evidence="6">
    <location>
        <begin position="97"/>
        <end position="118"/>
    </location>
</feature>
<evidence type="ECO:0000313" key="8">
    <source>
        <dbReference type="EMBL" id="KAF0912948.1"/>
    </source>
</evidence>
<keyword evidence="4 7" id="KW-1133">Transmembrane helix</keyword>
<comment type="caution">
    <text evidence="8">The sequence shown here is derived from an EMBL/GenBank/DDBJ whole genome shotgun (WGS) entry which is preliminary data.</text>
</comment>
<keyword evidence="3 7" id="KW-0812">Transmembrane</keyword>
<keyword evidence="2" id="KW-0813">Transport</keyword>
<dbReference type="AlphaFoldDB" id="A0A6G1DJZ3"/>
<evidence type="ECO:0000256" key="1">
    <source>
        <dbReference type="ARBA" id="ARBA00004141"/>
    </source>
</evidence>
<evidence type="ECO:0000256" key="5">
    <source>
        <dbReference type="ARBA" id="ARBA00023136"/>
    </source>
</evidence>
<sequence>MGEFVFMYLWEKRTVAGQPRGVSGDGVDRWRPRLCAVCIAYALPILLRVSLAHGLFVPGPFSLRRRGVLVAWIAVLWVAAITVLFSLPVSYPVTKGHTPRSPSAGSSPSCCRRGSSVHDAGSRARHKFGWSVVISSL</sequence>
<dbReference type="GO" id="GO:0016020">
    <property type="term" value="C:membrane"/>
    <property type="evidence" value="ECO:0007669"/>
    <property type="project" value="UniProtKB-SubCell"/>
</dbReference>
<dbReference type="GO" id="GO:0005313">
    <property type="term" value="F:L-glutamate transmembrane transporter activity"/>
    <property type="evidence" value="ECO:0007669"/>
    <property type="project" value="TreeGrafter"/>
</dbReference>
<dbReference type="GO" id="GO:0015189">
    <property type="term" value="F:L-lysine transmembrane transporter activity"/>
    <property type="evidence" value="ECO:0007669"/>
    <property type="project" value="TreeGrafter"/>
</dbReference>
<dbReference type="PANTHER" id="PTHR45649:SF35">
    <property type="entry name" value="AMINO ACID PERMEASE"/>
    <property type="match status" value="1"/>
</dbReference>
<comment type="subcellular location">
    <subcellularLocation>
        <location evidence="1">Membrane</location>
        <topology evidence="1">Multi-pass membrane protein</topology>
    </subcellularLocation>
</comment>
<evidence type="ECO:0000256" key="6">
    <source>
        <dbReference type="SAM" id="MobiDB-lite"/>
    </source>
</evidence>
<evidence type="ECO:0000256" key="7">
    <source>
        <dbReference type="SAM" id="Phobius"/>
    </source>
</evidence>
<name>A0A6G1DJZ3_9ORYZ</name>
<accession>A0A6G1DJZ3</accession>
<protein>
    <submittedName>
        <fullName evidence="8">Uncharacterized protein</fullName>
    </submittedName>
</protein>
<feature type="transmembrane region" description="Helical" evidence="7">
    <location>
        <begin position="34"/>
        <end position="57"/>
    </location>
</feature>
<evidence type="ECO:0000256" key="4">
    <source>
        <dbReference type="ARBA" id="ARBA00022989"/>
    </source>
</evidence>
<gene>
    <name evidence="8" type="ORF">E2562_019760</name>
</gene>
<feature type="transmembrane region" description="Helical" evidence="7">
    <location>
        <begin position="69"/>
        <end position="91"/>
    </location>
</feature>